<name>A0A481ZEP4_9VIRU</name>
<evidence type="ECO:0000313" key="2">
    <source>
        <dbReference type="EMBL" id="QBK93855.1"/>
    </source>
</evidence>
<organism evidence="2">
    <name type="scientific">Pithovirus LCPAC406</name>
    <dbReference type="NCBI Taxonomy" id="2506599"/>
    <lineage>
        <taxon>Viruses</taxon>
        <taxon>Pithoviruses</taxon>
    </lineage>
</organism>
<reference evidence="2" key="1">
    <citation type="journal article" date="2019" name="MBio">
        <title>Virus Genomes from Deep Sea Sediments Expand the Ocean Megavirome and Support Independent Origins of Viral Gigantism.</title>
        <authorList>
            <person name="Backstrom D."/>
            <person name="Yutin N."/>
            <person name="Jorgensen S.L."/>
            <person name="Dharamshi J."/>
            <person name="Homa F."/>
            <person name="Zaremba-Niedwiedzka K."/>
            <person name="Spang A."/>
            <person name="Wolf Y.I."/>
            <person name="Koonin E.V."/>
            <person name="Ettema T.J."/>
        </authorList>
    </citation>
    <scope>NUCLEOTIDE SEQUENCE</scope>
</reference>
<keyword evidence="1" id="KW-0812">Transmembrane</keyword>
<accession>A0A481ZEP4</accession>
<feature type="transmembrane region" description="Helical" evidence="1">
    <location>
        <begin position="236"/>
        <end position="257"/>
    </location>
</feature>
<dbReference type="EMBL" id="MK500606">
    <property type="protein sequence ID" value="QBK93855.1"/>
    <property type="molecule type" value="Genomic_DNA"/>
</dbReference>
<proteinExistence type="predicted"/>
<sequence length="272" mass="29930">MSLPLQEYYLRGSIPSDTSQVFIVTVDSDGILYYLTVTDDESVQFMPNAGSLFSFQTSNSGVKFTTVSGGTSFNLTGIGETINDVNIAEGDLTTLPSIVEPVTVEASNYATLLVGVEYTFFMMDGLPIAFNSSTGIFQTTVRFLPSVIYPMGLCTDPITDINQIKSMEQDWVDGLAPNKAFANLDACSQGVFFDYCSYKQICSTSCKGICPDGISTCAFVDDQFQCVVEKTTSISFLWAVIILIVVILFVIIFFLFLSVHHRKDRVEISDEF</sequence>
<protein>
    <submittedName>
        <fullName evidence="2">Uncharacterized protein</fullName>
    </submittedName>
</protein>
<keyword evidence="1" id="KW-1133">Transmembrane helix</keyword>
<gene>
    <name evidence="2" type="ORF">LCPAC406_01690</name>
</gene>
<keyword evidence="1" id="KW-0472">Membrane</keyword>
<evidence type="ECO:0000256" key="1">
    <source>
        <dbReference type="SAM" id="Phobius"/>
    </source>
</evidence>